<organism evidence="2 3">
    <name type="scientific">Streptomyces armeniacus</name>
    <dbReference type="NCBI Taxonomy" id="83291"/>
    <lineage>
        <taxon>Bacteria</taxon>
        <taxon>Bacillati</taxon>
        <taxon>Actinomycetota</taxon>
        <taxon>Actinomycetes</taxon>
        <taxon>Kitasatosporales</taxon>
        <taxon>Streptomycetaceae</taxon>
        <taxon>Streptomyces</taxon>
    </lineage>
</organism>
<evidence type="ECO:0000313" key="2">
    <source>
        <dbReference type="EMBL" id="AXK37604.1"/>
    </source>
</evidence>
<dbReference type="EMBL" id="CP031320">
    <property type="protein sequence ID" value="AXK37604.1"/>
    <property type="molecule type" value="Genomic_DNA"/>
</dbReference>
<dbReference type="Proteomes" id="UP000254425">
    <property type="component" value="Chromosome"/>
</dbReference>
<keyword evidence="3" id="KW-1185">Reference proteome</keyword>
<evidence type="ECO:0008006" key="4">
    <source>
        <dbReference type="Google" id="ProtNLM"/>
    </source>
</evidence>
<keyword evidence="1" id="KW-0812">Transmembrane</keyword>
<feature type="transmembrane region" description="Helical" evidence="1">
    <location>
        <begin position="12"/>
        <end position="40"/>
    </location>
</feature>
<reference evidence="2 3" key="1">
    <citation type="submission" date="2018-07" db="EMBL/GenBank/DDBJ databases">
        <title>Draft genome of the type strain Streptomyces armeniacus ATCC 15676.</title>
        <authorList>
            <person name="Labana P."/>
            <person name="Gosse J.T."/>
            <person name="Boddy C.N."/>
        </authorList>
    </citation>
    <scope>NUCLEOTIDE SEQUENCE [LARGE SCALE GENOMIC DNA]</scope>
    <source>
        <strain evidence="2 3">ATCC 15676</strain>
    </source>
</reference>
<keyword evidence="1" id="KW-1133">Transmembrane helix</keyword>
<accession>A0A345Y138</accession>
<feature type="transmembrane region" description="Helical" evidence="1">
    <location>
        <begin position="94"/>
        <end position="117"/>
    </location>
</feature>
<keyword evidence="1" id="KW-0472">Membrane</keyword>
<feature type="transmembrane region" description="Helical" evidence="1">
    <location>
        <begin position="164"/>
        <end position="183"/>
    </location>
</feature>
<name>A0A345Y138_9ACTN</name>
<evidence type="ECO:0000256" key="1">
    <source>
        <dbReference type="SAM" id="Phobius"/>
    </source>
</evidence>
<evidence type="ECO:0000313" key="3">
    <source>
        <dbReference type="Proteomes" id="UP000254425"/>
    </source>
</evidence>
<dbReference type="AlphaFoldDB" id="A0A345Y138"/>
<gene>
    <name evidence="2" type="ORF">DVA86_24065</name>
</gene>
<proteinExistence type="predicted"/>
<feature type="transmembrane region" description="Helical" evidence="1">
    <location>
        <begin position="68"/>
        <end position="88"/>
    </location>
</feature>
<protein>
    <recommendedName>
        <fullName evidence="4">DUF624 domain-containing protein</fullName>
    </recommendedName>
</protein>
<sequence length="192" mass="18953">MFGPRFALFADMLAVGITTAVVCLPVVTAPAALAAACSVLRGAIREDRTVTVGRYAAALRAHGLPRTLAAGATVLGVAALLGLDLLLARAGLPGAPAVSAALAVLAAAALVVGLRAAADPAAAASWRTALRNASARAVADPGGCVLTAVAVVLCGAFVWMLPLLAPLVLGPLAFAVTVIELRATGNSRTSEG</sequence>
<feature type="transmembrane region" description="Helical" evidence="1">
    <location>
        <begin position="138"/>
        <end position="158"/>
    </location>
</feature>
<dbReference type="KEGG" id="sarm:DVA86_24065"/>